<evidence type="ECO:0000313" key="2">
    <source>
        <dbReference type="EMBL" id="MBS5412425.1"/>
    </source>
</evidence>
<reference evidence="1 3" key="1">
    <citation type="submission" date="2015-09" db="EMBL/GenBank/DDBJ databases">
        <authorList>
            <consortium name="Pathogen Informatics"/>
        </authorList>
    </citation>
    <scope>NUCLEOTIDE SEQUENCE [LARGE SCALE GENOMIC DNA]</scope>
    <source>
        <strain evidence="1 3">2789STDY5834945</strain>
    </source>
</reference>
<dbReference type="Pfam" id="PF16702">
    <property type="entry name" value="DUF5063"/>
    <property type="match status" value="1"/>
</dbReference>
<dbReference type="InterPro" id="IPR038312">
    <property type="entry name" value="DUF5063_sf"/>
</dbReference>
<organism evidence="1 3">
    <name type="scientific">Bacteroides thetaiotaomicron</name>
    <dbReference type="NCBI Taxonomy" id="818"/>
    <lineage>
        <taxon>Bacteria</taxon>
        <taxon>Pseudomonadati</taxon>
        <taxon>Bacteroidota</taxon>
        <taxon>Bacteroidia</taxon>
        <taxon>Bacteroidales</taxon>
        <taxon>Bacteroidaceae</taxon>
        <taxon>Bacteroides</taxon>
    </lineage>
</organism>
<dbReference type="EMBL" id="JAGZEE010000028">
    <property type="protein sequence ID" value="MBS5412425.1"/>
    <property type="molecule type" value="Genomic_DNA"/>
</dbReference>
<dbReference type="Proteomes" id="UP000782901">
    <property type="component" value="Unassembled WGS sequence"/>
</dbReference>
<dbReference type="EMBL" id="CZBI01000001">
    <property type="protein sequence ID" value="CUP40368.1"/>
    <property type="molecule type" value="Genomic_DNA"/>
</dbReference>
<dbReference type="Gene3D" id="1.20.120.1550">
    <property type="entry name" value="Protein of unknown function DUF5063"/>
    <property type="match status" value="1"/>
</dbReference>
<dbReference type="Proteomes" id="UP000095541">
    <property type="component" value="Unassembled WGS sequence"/>
</dbReference>
<evidence type="ECO:0000313" key="3">
    <source>
        <dbReference type="Proteomes" id="UP000095541"/>
    </source>
</evidence>
<proteinExistence type="predicted"/>
<name>A0A174N1H4_BACT4</name>
<gene>
    <name evidence="1" type="ORF">ERS852557_00478</name>
    <name evidence="2" type="ORF">KHY35_17230</name>
</gene>
<dbReference type="InterPro" id="IPR032025">
    <property type="entry name" value="DUF5063"/>
</dbReference>
<accession>A0A174N1H4</accession>
<evidence type="ECO:0000313" key="1">
    <source>
        <dbReference type="EMBL" id="CUP40368.1"/>
    </source>
</evidence>
<protein>
    <submittedName>
        <fullName evidence="2">DUF5063 domain-containing protein</fullName>
    </submittedName>
</protein>
<dbReference type="RefSeq" id="WP_055216911.1">
    <property type="nucleotide sequence ID" value="NZ_CZBI01000001.1"/>
</dbReference>
<dbReference type="AlphaFoldDB" id="A0A174N1H4"/>
<sequence>MEKESQTIFEKNVIEFVTVAAEFCAFLERAEHMKRKAFVDTSLKILPLLYLKASLLPKCETIGDEAPETYVTEEIYEILRINLAGLMGEKDDYLDVFVQDMVYSDQPIKKSISEDLADIYQDIKDFIFVFQLGLNETMNDSLAICQENFGLLWGQKLVNTLRALHDVKYNQQNENDEEDNEEENNELSDDDYCCEEDGCHCHDDDDHDHKDGCHCHDDECHCHEDGCHCRNDE</sequence>
<reference evidence="2" key="2">
    <citation type="submission" date="2021-02" db="EMBL/GenBank/DDBJ databases">
        <title>Infant gut strain persistence is associated with maternal origin, phylogeny, and functional potential including surface adhesion and iron acquisition.</title>
        <authorList>
            <person name="Lou Y.C."/>
        </authorList>
    </citation>
    <scope>NUCLEOTIDE SEQUENCE</scope>
    <source>
        <strain evidence="2">L3_082_243G1_dasL3_082_243G1_maxbin2.maxbin.015s ta_sub</strain>
    </source>
</reference>